<dbReference type="GO" id="GO:0009793">
    <property type="term" value="P:embryo development ending in seed dormancy"/>
    <property type="evidence" value="ECO:0007669"/>
    <property type="project" value="InterPro"/>
</dbReference>
<evidence type="ECO:0000256" key="1">
    <source>
        <dbReference type="ARBA" id="ARBA00010975"/>
    </source>
</evidence>
<keyword evidence="3" id="KW-1185">Reference proteome</keyword>
<organism evidence="2 3">
    <name type="scientific">Lithospermum erythrorhizon</name>
    <name type="common">Purple gromwell</name>
    <name type="synonym">Lithospermum officinale var. erythrorhizon</name>
    <dbReference type="NCBI Taxonomy" id="34254"/>
    <lineage>
        <taxon>Eukaryota</taxon>
        <taxon>Viridiplantae</taxon>
        <taxon>Streptophyta</taxon>
        <taxon>Embryophyta</taxon>
        <taxon>Tracheophyta</taxon>
        <taxon>Spermatophyta</taxon>
        <taxon>Magnoliopsida</taxon>
        <taxon>eudicotyledons</taxon>
        <taxon>Gunneridae</taxon>
        <taxon>Pentapetalae</taxon>
        <taxon>asterids</taxon>
        <taxon>lamiids</taxon>
        <taxon>Boraginales</taxon>
        <taxon>Boraginaceae</taxon>
        <taxon>Boraginoideae</taxon>
        <taxon>Lithospermeae</taxon>
        <taxon>Lithospermum</taxon>
    </lineage>
</organism>
<dbReference type="PANTHER" id="PTHR33493">
    <property type="entry name" value="LATE EMBRYOGENESIS ABUNDANT PROTEIN 6-RELATED"/>
    <property type="match status" value="1"/>
</dbReference>
<reference evidence="2 3" key="1">
    <citation type="submission" date="2024-01" db="EMBL/GenBank/DDBJ databases">
        <title>The complete chloroplast genome sequence of Lithospermum erythrorhizon: insights into the phylogenetic relationship among Boraginaceae species and the maternal lineages of purple gromwells.</title>
        <authorList>
            <person name="Okada T."/>
            <person name="Watanabe K."/>
        </authorList>
    </citation>
    <scope>NUCLEOTIDE SEQUENCE [LARGE SCALE GENOMIC DNA]</scope>
</reference>
<accession>A0AAV3P487</accession>
<evidence type="ECO:0000313" key="3">
    <source>
        <dbReference type="Proteomes" id="UP001454036"/>
    </source>
</evidence>
<dbReference type="Pfam" id="PF03760">
    <property type="entry name" value="LEA_1"/>
    <property type="match status" value="1"/>
</dbReference>
<proteinExistence type="inferred from homology"/>
<dbReference type="Proteomes" id="UP001454036">
    <property type="component" value="Unassembled WGS sequence"/>
</dbReference>
<dbReference type="PANTHER" id="PTHR33493:SF2">
    <property type="entry name" value="LATE EMBRYOGENESIS ABUNDANT PROTEIN 46"/>
    <property type="match status" value="1"/>
</dbReference>
<dbReference type="AlphaFoldDB" id="A0AAV3P487"/>
<evidence type="ECO:0000313" key="2">
    <source>
        <dbReference type="EMBL" id="GAA0146379.1"/>
    </source>
</evidence>
<comment type="similarity">
    <text evidence="1">Belongs to the LEA type 1 family.</text>
</comment>
<protein>
    <submittedName>
        <fullName evidence="2">Uncharacterized protein</fullName>
    </submittedName>
</protein>
<sequence>MSAKQKVSDVGAAAKCSMEKTKATIQAKGKKMSTRDPVRKDLAKHKKEVKIGKAELQKQAEYAKNAAEKHVKHATT</sequence>
<dbReference type="InterPro" id="IPR005513">
    <property type="entry name" value="LEA_1"/>
</dbReference>
<name>A0AAV3P487_LITER</name>
<comment type="caution">
    <text evidence="2">The sequence shown here is derived from an EMBL/GenBank/DDBJ whole genome shotgun (WGS) entry which is preliminary data.</text>
</comment>
<dbReference type="EMBL" id="BAABME010000919">
    <property type="protein sequence ID" value="GAA0146379.1"/>
    <property type="molecule type" value="Genomic_DNA"/>
</dbReference>
<gene>
    <name evidence="2" type="ORF">LIER_06353</name>
</gene>